<dbReference type="OrthoDB" id="1733656at2759"/>
<comment type="caution">
    <text evidence="2">The sequence shown here is derived from an EMBL/GenBank/DDBJ whole genome shotgun (WGS) entry which is preliminary data.</text>
</comment>
<proteinExistence type="predicted"/>
<evidence type="ECO:0000313" key="3">
    <source>
        <dbReference type="Proteomes" id="UP000729402"/>
    </source>
</evidence>
<protein>
    <submittedName>
        <fullName evidence="2">Uncharacterized protein</fullName>
    </submittedName>
</protein>
<feature type="compositionally biased region" description="Basic and acidic residues" evidence="1">
    <location>
        <begin position="1"/>
        <end position="10"/>
    </location>
</feature>
<accession>A0A8J5RLU1</accession>
<dbReference type="EMBL" id="JAAALK010000288">
    <property type="protein sequence ID" value="KAG8051733.1"/>
    <property type="molecule type" value="Genomic_DNA"/>
</dbReference>
<dbReference type="AlphaFoldDB" id="A0A8J5RLU1"/>
<organism evidence="2 3">
    <name type="scientific">Zizania palustris</name>
    <name type="common">Northern wild rice</name>
    <dbReference type="NCBI Taxonomy" id="103762"/>
    <lineage>
        <taxon>Eukaryota</taxon>
        <taxon>Viridiplantae</taxon>
        <taxon>Streptophyta</taxon>
        <taxon>Embryophyta</taxon>
        <taxon>Tracheophyta</taxon>
        <taxon>Spermatophyta</taxon>
        <taxon>Magnoliopsida</taxon>
        <taxon>Liliopsida</taxon>
        <taxon>Poales</taxon>
        <taxon>Poaceae</taxon>
        <taxon>BOP clade</taxon>
        <taxon>Oryzoideae</taxon>
        <taxon>Oryzeae</taxon>
        <taxon>Zizaniinae</taxon>
        <taxon>Zizania</taxon>
    </lineage>
</organism>
<feature type="compositionally biased region" description="Low complexity" evidence="1">
    <location>
        <begin position="17"/>
        <end position="31"/>
    </location>
</feature>
<dbReference type="Proteomes" id="UP000729402">
    <property type="component" value="Unassembled WGS sequence"/>
</dbReference>
<evidence type="ECO:0000313" key="2">
    <source>
        <dbReference type="EMBL" id="KAG8051733.1"/>
    </source>
</evidence>
<name>A0A8J5RLU1_ZIZPA</name>
<evidence type="ECO:0000256" key="1">
    <source>
        <dbReference type="SAM" id="MobiDB-lite"/>
    </source>
</evidence>
<keyword evidence="3" id="KW-1185">Reference proteome</keyword>
<sequence>MTEEKVRDGSPVDGFVQQQQSSSTASGQTQQQKVALITLLLPREVARPEMPRVSNLVAGCVNEEEWITVFGYVLIQLSKGEGITRFTRLQRRDQVGALILIFHLVLRESIEGSPRNAMEL</sequence>
<feature type="region of interest" description="Disordered" evidence="1">
    <location>
        <begin position="1"/>
        <end position="31"/>
    </location>
</feature>
<gene>
    <name evidence="2" type="ORF">GUJ93_ZPchr0001g31778</name>
</gene>
<reference evidence="2" key="1">
    <citation type="journal article" date="2021" name="bioRxiv">
        <title>Whole Genome Assembly and Annotation of Northern Wild Rice, Zizania palustris L., Supports a Whole Genome Duplication in the Zizania Genus.</title>
        <authorList>
            <person name="Haas M."/>
            <person name="Kono T."/>
            <person name="Macchietto M."/>
            <person name="Millas R."/>
            <person name="McGilp L."/>
            <person name="Shao M."/>
            <person name="Duquette J."/>
            <person name="Hirsch C.N."/>
            <person name="Kimball J."/>
        </authorList>
    </citation>
    <scope>NUCLEOTIDE SEQUENCE</scope>
    <source>
        <tissue evidence="2">Fresh leaf tissue</tissue>
    </source>
</reference>
<reference evidence="2" key="2">
    <citation type="submission" date="2021-02" db="EMBL/GenBank/DDBJ databases">
        <authorList>
            <person name="Kimball J.A."/>
            <person name="Haas M.W."/>
            <person name="Macchietto M."/>
            <person name="Kono T."/>
            <person name="Duquette J."/>
            <person name="Shao M."/>
        </authorList>
    </citation>
    <scope>NUCLEOTIDE SEQUENCE</scope>
    <source>
        <tissue evidence="2">Fresh leaf tissue</tissue>
    </source>
</reference>